<keyword evidence="3" id="KW-1185">Reference proteome</keyword>
<comment type="caution">
    <text evidence="2">The sequence shown here is derived from an EMBL/GenBank/DDBJ whole genome shotgun (WGS) entry which is preliminary data.</text>
</comment>
<dbReference type="Proteomes" id="UP000214646">
    <property type="component" value="Unassembled WGS sequence"/>
</dbReference>
<dbReference type="Pfam" id="PF07585">
    <property type="entry name" value="BBP7"/>
    <property type="match status" value="1"/>
</dbReference>
<gene>
    <name evidence="2" type="ORF">FRUB_03076</name>
</gene>
<dbReference type="EMBL" id="NIDE01000004">
    <property type="protein sequence ID" value="OWK43477.1"/>
    <property type="molecule type" value="Genomic_DNA"/>
</dbReference>
<dbReference type="RefSeq" id="WP_161967391.1">
    <property type="nucleotide sequence ID" value="NZ_NIDE01000004.1"/>
</dbReference>
<reference evidence="3" key="1">
    <citation type="submission" date="2017-06" db="EMBL/GenBank/DDBJ databases">
        <title>Genome analysis of Fimbriiglobus ruber SP5, the first member of the order Planctomycetales with confirmed chitinolytic capability.</title>
        <authorList>
            <person name="Ravin N.V."/>
            <person name="Rakitin A.L."/>
            <person name="Ivanova A.A."/>
            <person name="Beletsky A.V."/>
            <person name="Kulichevskaya I.S."/>
            <person name="Mardanov A.V."/>
            <person name="Dedysh S.N."/>
        </authorList>
    </citation>
    <scope>NUCLEOTIDE SEQUENCE [LARGE SCALE GENOMIC DNA]</scope>
    <source>
        <strain evidence="3">SP5</strain>
    </source>
</reference>
<accession>A0A225E4Y7</accession>
<sequence>MKKFILGASMALGVAAGEVGAQQLPTTTQSPAPVVSLTAPPGGTVTESAPTTVTTGDALGASLFPSGGGGAGGGGSGPATRIYTEASYLLMFTNHSNIATPLATGGPALGILGNAGTTTLLGNDSVGYGTMSGIKVGIGGFVGDSRFGFEGDVMYIGRVTDTQGIGPTSSMVVARPFYDPVTKQQNSVIIAAPGAYNGAIEQNAGMQVWGFETNPFIRLAQGGPVTFDLITGFRFFQETESLNLYSASTLLPGGVTAFDGLGLSSGSVSTHDLISTRNQFYGGQVGGRMSYATGRWFLDLTGKIAIGGVREVVNVNGSTTLTNGPLVAPTSTAGGFYGSGNYLGQMTQNKFGVLPELNLQLGFQVTSWMNVFAGYQLMYLNHVARPGDQLNANIAVSQLPTSPTYSTKFPTVSNGITDADLWLHGFNFGLTLTY</sequence>
<dbReference type="InterPro" id="IPR011446">
    <property type="entry name" value="BBP7"/>
</dbReference>
<feature type="signal peptide" evidence="1">
    <location>
        <begin position="1"/>
        <end position="21"/>
    </location>
</feature>
<protein>
    <submittedName>
        <fullName evidence="2">Uncharacterized protein</fullName>
    </submittedName>
</protein>
<keyword evidence="1" id="KW-0732">Signal</keyword>
<organism evidence="2 3">
    <name type="scientific">Fimbriiglobus ruber</name>
    <dbReference type="NCBI Taxonomy" id="1908690"/>
    <lineage>
        <taxon>Bacteria</taxon>
        <taxon>Pseudomonadati</taxon>
        <taxon>Planctomycetota</taxon>
        <taxon>Planctomycetia</taxon>
        <taxon>Gemmatales</taxon>
        <taxon>Gemmataceae</taxon>
        <taxon>Fimbriiglobus</taxon>
    </lineage>
</organism>
<name>A0A225E4Y7_9BACT</name>
<evidence type="ECO:0000313" key="3">
    <source>
        <dbReference type="Proteomes" id="UP000214646"/>
    </source>
</evidence>
<evidence type="ECO:0000313" key="2">
    <source>
        <dbReference type="EMBL" id="OWK43477.1"/>
    </source>
</evidence>
<proteinExistence type="predicted"/>
<dbReference type="AlphaFoldDB" id="A0A225E4Y7"/>
<dbReference type="OrthoDB" id="272358at2"/>
<evidence type="ECO:0000256" key="1">
    <source>
        <dbReference type="SAM" id="SignalP"/>
    </source>
</evidence>
<feature type="chain" id="PRO_5012940194" evidence="1">
    <location>
        <begin position="22"/>
        <end position="434"/>
    </location>
</feature>